<keyword evidence="2" id="KW-1185">Reference proteome</keyword>
<dbReference type="EMBL" id="JACHEX010000001">
    <property type="protein sequence ID" value="MBB6061900.1"/>
    <property type="molecule type" value="Genomic_DNA"/>
</dbReference>
<organism evidence="1 2">
    <name type="scientific">Thermosipho japonicus</name>
    <dbReference type="NCBI Taxonomy" id="90323"/>
    <lineage>
        <taxon>Bacteria</taxon>
        <taxon>Thermotogati</taxon>
        <taxon>Thermotogota</taxon>
        <taxon>Thermotogae</taxon>
        <taxon>Thermotogales</taxon>
        <taxon>Fervidobacteriaceae</taxon>
        <taxon>Thermosipho</taxon>
    </lineage>
</organism>
<proteinExistence type="predicted"/>
<comment type="caution">
    <text evidence="1">The sequence shown here is derived from an EMBL/GenBank/DDBJ whole genome shotgun (WGS) entry which is preliminary data.</text>
</comment>
<sequence>MGQHDECEKTKYLENIESMNIFFSVIKKIEKEFKTNYLNGNIYIRYEVSFSAKRQRINPDAVIKYKDNYSSDKYKLIMFEYKDSSKVDNIIKREQILSYNNIDDNSLVGSGLKILKNATFKGLTLSFVENRENLANEILKSLSNLLPEIKFDFSVIKIKTENIYLSIEKIAGKDFELLANIKRLSKKNICLFDFRTYNIHKNVYKRKINELNELERINCSVFLALLMGYIIRNHWKDESFTVLDVLKQTSNNLDYEIISKLHEPQRIIKLFQYVVDKLLCKNKYLTDLNEVREEKIGDSNLKLKVYKVNKEKDLLKSRTRKTLERLIKKNLSSEIYNYRKQYELPLFKYDVNLEDEEVE</sequence>
<accession>A0A841GS31</accession>
<dbReference type="RefSeq" id="WP_184618648.1">
    <property type="nucleotide sequence ID" value="NZ_JACHEX010000001.1"/>
</dbReference>
<gene>
    <name evidence="1" type="ORF">HNP65_000322</name>
</gene>
<protein>
    <submittedName>
        <fullName evidence="1">Uncharacterized protein</fullName>
    </submittedName>
</protein>
<name>A0A841GS31_9BACT</name>
<dbReference type="Proteomes" id="UP000555828">
    <property type="component" value="Unassembled WGS sequence"/>
</dbReference>
<reference evidence="1 2" key="1">
    <citation type="submission" date="2020-08" db="EMBL/GenBank/DDBJ databases">
        <title>Genomic Encyclopedia of Type Strains, Phase IV (KMG-IV): sequencing the most valuable type-strain genomes for metagenomic binning, comparative biology and taxonomic classification.</title>
        <authorList>
            <person name="Goeker M."/>
        </authorList>
    </citation>
    <scope>NUCLEOTIDE SEQUENCE [LARGE SCALE GENOMIC DNA]</scope>
    <source>
        <strain evidence="1 2">DSM 13481</strain>
    </source>
</reference>
<evidence type="ECO:0000313" key="1">
    <source>
        <dbReference type="EMBL" id="MBB6061900.1"/>
    </source>
</evidence>
<dbReference type="AlphaFoldDB" id="A0A841GS31"/>
<evidence type="ECO:0000313" key="2">
    <source>
        <dbReference type="Proteomes" id="UP000555828"/>
    </source>
</evidence>